<dbReference type="RefSeq" id="WP_156483157.1">
    <property type="nucleotide sequence ID" value="NZ_CP015114.1"/>
</dbReference>
<accession>A0AB37H0A6</accession>
<dbReference type="GeneID" id="93727798"/>
<keyword evidence="2" id="KW-1185">Reference proteome</keyword>
<name>A0AB37H0A6_9STAP</name>
<evidence type="ECO:0000313" key="2">
    <source>
        <dbReference type="Proteomes" id="UP000595942"/>
    </source>
</evidence>
<dbReference type="Proteomes" id="UP000595942">
    <property type="component" value="Chromosome"/>
</dbReference>
<organism evidence="1 2">
    <name type="scientific">Staphylococcus condimenti</name>
    <dbReference type="NCBI Taxonomy" id="70255"/>
    <lineage>
        <taxon>Bacteria</taxon>
        <taxon>Bacillati</taxon>
        <taxon>Bacillota</taxon>
        <taxon>Bacilli</taxon>
        <taxon>Bacillales</taxon>
        <taxon>Staphylococcaceae</taxon>
        <taxon>Staphylococcus</taxon>
    </lineage>
</organism>
<gene>
    <name evidence="1" type="ORF">I6J05_01145</name>
</gene>
<evidence type="ECO:0008006" key="3">
    <source>
        <dbReference type="Google" id="ProtNLM"/>
    </source>
</evidence>
<protein>
    <recommendedName>
        <fullName evidence="3">Phage protein</fullName>
    </recommendedName>
</protein>
<proteinExistence type="predicted"/>
<sequence length="45" mass="5219">MTGYILFGLSIGVVGLLTTKLKEKNDVIEILEYDREHLFNQLHEK</sequence>
<dbReference type="AlphaFoldDB" id="A0AB37H0A6"/>
<dbReference type="EMBL" id="CP068073">
    <property type="protein sequence ID" value="QQS82953.1"/>
    <property type="molecule type" value="Genomic_DNA"/>
</dbReference>
<evidence type="ECO:0000313" key="1">
    <source>
        <dbReference type="EMBL" id="QQS82953.1"/>
    </source>
</evidence>
<reference evidence="1 2" key="1">
    <citation type="submission" date="2021-01" db="EMBL/GenBank/DDBJ databases">
        <title>FDA dAtabase for Regulatory Grade micrObial Sequences (FDA-ARGOS): Supporting development and validation of Infectious Disease Dx tests.</title>
        <authorList>
            <person name="Sproer C."/>
            <person name="Gronow S."/>
            <person name="Severitt S."/>
            <person name="Schroder I."/>
            <person name="Tallon L."/>
            <person name="Sadzewicz L."/>
            <person name="Zhao X."/>
            <person name="Boylan J."/>
            <person name="Ott S."/>
            <person name="Bowen H."/>
            <person name="Vavikolanu K."/>
            <person name="Mehta A."/>
            <person name="Aluvathingal J."/>
            <person name="Nadendla S."/>
            <person name="Lowell S."/>
            <person name="Myers T."/>
            <person name="Yan Y."/>
            <person name="Sichtig H."/>
        </authorList>
    </citation>
    <scope>NUCLEOTIDE SEQUENCE [LARGE SCALE GENOMIC DNA]</scope>
    <source>
        <strain evidence="1 2">FDAARGOS_1148</strain>
    </source>
</reference>